<name>A0A225DH27_9BACT</name>
<organism evidence="7 8">
    <name type="scientific">Fimbriiglobus ruber</name>
    <dbReference type="NCBI Taxonomy" id="1908690"/>
    <lineage>
        <taxon>Bacteria</taxon>
        <taxon>Pseudomonadati</taxon>
        <taxon>Planctomycetota</taxon>
        <taxon>Planctomycetia</taxon>
        <taxon>Gemmatales</taxon>
        <taxon>Gemmataceae</taxon>
        <taxon>Fimbriiglobus</taxon>
    </lineage>
</organism>
<accession>A0A225DH27</accession>
<feature type="short sequence motif" description="GXSXG" evidence="4">
    <location>
        <begin position="120"/>
        <end position="124"/>
    </location>
</feature>
<dbReference type="GO" id="GO:0016042">
    <property type="term" value="P:lipid catabolic process"/>
    <property type="evidence" value="ECO:0007669"/>
    <property type="project" value="UniProtKB-UniRule"/>
</dbReference>
<dbReference type="InterPro" id="IPR002641">
    <property type="entry name" value="PNPLA_dom"/>
</dbReference>
<keyword evidence="2 4" id="KW-0442">Lipid degradation</keyword>
<dbReference type="RefSeq" id="WP_088258850.1">
    <property type="nucleotide sequence ID" value="NZ_NIDE01000017.1"/>
</dbReference>
<dbReference type="OrthoDB" id="213032at2"/>
<protein>
    <submittedName>
        <fullName evidence="7">Putative lipoprotein</fullName>
    </submittedName>
</protein>
<dbReference type="PROSITE" id="PS51635">
    <property type="entry name" value="PNPLA"/>
    <property type="match status" value="1"/>
</dbReference>
<keyword evidence="7" id="KW-0449">Lipoprotein</keyword>
<proteinExistence type="predicted"/>
<comment type="caution">
    <text evidence="7">The sequence shown here is derived from an EMBL/GenBank/DDBJ whole genome shotgun (WGS) entry which is preliminary data.</text>
</comment>
<reference evidence="8" key="1">
    <citation type="submission" date="2017-06" db="EMBL/GenBank/DDBJ databases">
        <title>Genome analysis of Fimbriiglobus ruber SP5, the first member of the order Planctomycetales with confirmed chitinolytic capability.</title>
        <authorList>
            <person name="Ravin N.V."/>
            <person name="Rakitin A.L."/>
            <person name="Ivanova A.A."/>
            <person name="Beletsky A.V."/>
            <person name="Kulichevskaya I.S."/>
            <person name="Mardanov A.V."/>
            <person name="Dedysh S.N."/>
        </authorList>
    </citation>
    <scope>NUCLEOTIDE SEQUENCE [LARGE SCALE GENOMIC DNA]</scope>
    <source>
        <strain evidence="8">SP5</strain>
    </source>
</reference>
<dbReference type="Pfam" id="PF01734">
    <property type="entry name" value="Patatin"/>
    <property type="match status" value="1"/>
</dbReference>
<feature type="region of interest" description="Disordered" evidence="5">
    <location>
        <begin position="421"/>
        <end position="452"/>
    </location>
</feature>
<feature type="short sequence motif" description="GXGXXG" evidence="4">
    <location>
        <begin position="91"/>
        <end position="96"/>
    </location>
</feature>
<evidence type="ECO:0000256" key="1">
    <source>
        <dbReference type="ARBA" id="ARBA00022801"/>
    </source>
</evidence>
<feature type="short sequence motif" description="DGA/G" evidence="4">
    <location>
        <begin position="266"/>
        <end position="268"/>
    </location>
</feature>
<keyword evidence="3 4" id="KW-0443">Lipid metabolism</keyword>
<dbReference type="Proteomes" id="UP000214646">
    <property type="component" value="Unassembled WGS sequence"/>
</dbReference>
<evidence type="ECO:0000313" key="8">
    <source>
        <dbReference type="Proteomes" id="UP000214646"/>
    </source>
</evidence>
<dbReference type="Gene3D" id="3.40.1090.10">
    <property type="entry name" value="Cytosolic phospholipase A2 catalytic domain"/>
    <property type="match status" value="1"/>
</dbReference>
<sequence length="452" mass="48367">MFAGTSRGILRIVVAGTLVVLATGCLCPTVRPDPSPVRAGYNPVELVDLEGQCDQHLLLDPNALFGVAERVRQSQQTMPPATRRSVLALSGGGSYGAYSAGVLVGWTKAGTRPKFDVVTGISTGSLIAPLAFLGPDRDADLTVLYTTLRERDLFRFKRSLRSLLSDAIADNSPMRKKIDAMVTPDLLRAIAAEHAKGRRLYVGTTELDSNRQVVWDMGAIAARGGADDIELFRSVLLASSSIPGFFPPVNIPVTVDGRTLVERHVDGGVSAAVFFRPPFVPPEERDANGEPVKHALAGSDLYIIVAGKLYADPQEVSRRAIFIAGNSVTALIFAQTRGDLMKLYTATVLTGMNYHLTAIPPAFQVNSSSTDFDPAEMSRMFDEGVRQAMEGTVWRSTPPGLEKGEGVSERVGTRLTVVPLGVPRPPGPRATPILGRPWLMTGNGNPAGVPAK</sequence>
<evidence type="ECO:0000256" key="5">
    <source>
        <dbReference type="SAM" id="MobiDB-lite"/>
    </source>
</evidence>
<feature type="active site" description="Nucleophile" evidence="4">
    <location>
        <position position="122"/>
    </location>
</feature>
<dbReference type="SUPFAM" id="SSF52151">
    <property type="entry name" value="FabD/lysophospholipase-like"/>
    <property type="match status" value="1"/>
</dbReference>
<evidence type="ECO:0000256" key="2">
    <source>
        <dbReference type="ARBA" id="ARBA00022963"/>
    </source>
</evidence>
<dbReference type="PANTHER" id="PTHR14226:SF74">
    <property type="entry name" value="BLR4684 PROTEIN"/>
    <property type="match status" value="1"/>
</dbReference>
<dbReference type="PROSITE" id="PS51257">
    <property type="entry name" value="PROKAR_LIPOPROTEIN"/>
    <property type="match status" value="1"/>
</dbReference>
<evidence type="ECO:0000256" key="4">
    <source>
        <dbReference type="PROSITE-ProRule" id="PRU01161"/>
    </source>
</evidence>
<dbReference type="InterPro" id="IPR016035">
    <property type="entry name" value="Acyl_Trfase/lysoPLipase"/>
</dbReference>
<dbReference type="PANTHER" id="PTHR14226">
    <property type="entry name" value="NEUROPATHY TARGET ESTERASE/SWISS CHEESE D.MELANOGASTER"/>
    <property type="match status" value="1"/>
</dbReference>
<evidence type="ECO:0000313" key="7">
    <source>
        <dbReference type="EMBL" id="OWK35695.1"/>
    </source>
</evidence>
<evidence type="ECO:0000259" key="6">
    <source>
        <dbReference type="PROSITE" id="PS51635"/>
    </source>
</evidence>
<feature type="domain" description="PNPLA" evidence="6">
    <location>
        <begin position="87"/>
        <end position="279"/>
    </location>
</feature>
<keyword evidence="8" id="KW-1185">Reference proteome</keyword>
<dbReference type="InterPro" id="IPR050301">
    <property type="entry name" value="NTE"/>
</dbReference>
<feature type="active site" description="Proton acceptor" evidence="4">
    <location>
        <position position="266"/>
    </location>
</feature>
<dbReference type="EMBL" id="NIDE01000017">
    <property type="protein sequence ID" value="OWK35695.1"/>
    <property type="molecule type" value="Genomic_DNA"/>
</dbReference>
<evidence type="ECO:0000256" key="3">
    <source>
        <dbReference type="ARBA" id="ARBA00023098"/>
    </source>
</evidence>
<dbReference type="AlphaFoldDB" id="A0A225DH27"/>
<keyword evidence="1 4" id="KW-0378">Hydrolase</keyword>
<dbReference type="GO" id="GO:0016787">
    <property type="term" value="F:hydrolase activity"/>
    <property type="evidence" value="ECO:0007669"/>
    <property type="project" value="UniProtKB-UniRule"/>
</dbReference>
<gene>
    <name evidence="7" type="ORF">FRUB_08258</name>
</gene>